<evidence type="ECO:0000313" key="4">
    <source>
        <dbReference type="EMBL" id="MCP3424302.1"/>
    </source>
</evidence>
<dbReference type="PROSITE" id="PS50977">
    <property type="entry name" value="HTH_TETR_2"/>
    <property type="match status" value="1"/>
</dbReference>
<protein>
    <submittedName>
        <fullName evidence="4">TetR/AcrR family transcriptional regulator</fullName>
    </submittedName>
</protein>
<dbReference type="InterPro" id="IPR036271">
    <property type="entry name" value="Tet_transcr_reg_TetR-rel_C_sf"/>
</dbReference>
<name>A0ABT1L353_9ACTN</name>
<dbReference type="SUPFAM" id="SSF48498">
    <property type="entry name" value="Tetracyclin repressor-like, C-terminal domain"/>
    <property type="match status" value="1"/>
</dbReference>
<evidence type="ECO:0000313" key="5">
    <source>
        <dbReference type="Proteomes" id="UP001204524"/>
    </source>
</evidence>
<dbReference type="PANTHER" id="PTHR30055:SF226">
    <property type="entry name" value="HTH-TYPE TRANSCRIPTIONAL REGULATOR PKSA"/>
    <property type="match status" value="1"/>
</dbReference>
<dbReference type="InterPro" id="IPR001647">
    <property type="entry name" value="HTH_TetR"/>
</dbReference>
<accession>A0ABT1L353</accession>
<organism evidence="4 5">
    <name type="scientific">Nocardioides pinisoli</name>
    <dbReference type="NCBI Taxonomy" id="2950279"/>
    <lineage>
        <taxon>Bacteria</taxon>
        <taxon>Bacillati</taxon>
        <taxon>Actinomycetota</taxon>
        <taxon>Actinomycetes</taxon>
        <taxon>Propionibacteriales</taxon>
        <taxon>Nocardioidaceae</taxon>
        <taxon>Nocardioides</taxon>
    </lineage>
</organism>
<evidence type="ECO:0000256" key="1">
    <source>
        <dbReference type="ARBA" id="ARBA00023125"/>
    </source>
</evidence>
<reference evidence="4 5" key="1">
    <citation type="submission" date="2022-06" db="EMBL/GenBank/DDBJ databases">
        <authorList>
            <person name="So Y."/>
        </authorList>
    </citation>
    <scope>NUCLEOTIDE SEQUENCE [LARGE SCALE GENOMIC DNA]</scope>
    <source>
        <strain evidence="4 5">STR3</strain>
    </source>
</reference>
<dbReference type="SUPFAM" id="SSF46689">
    <property type="entry name" value="Homeodomain-like"/>
    <property type="match status" value="1"/>
</dbReference>
<comment type="caution">
    <text evidence="4">The sequence shown here is derived from an EMBL/GenBank/DDBJ whole genome shotgun (WGS) entry which is preliminary data.</text>
</comment>
<dbReference type="InterPro" id="IPR009057">
    <property type="entry name" value="Homeodomain-like_sf"/>
</dbReference>
<feature type="domain" description="HTH tetR-type" evidence="3">
    <location>
        <begin position="6"/>
        <end position="66"/>
    </location>
</feature>
<dbReference type="RefSeq" id="WP_254183458.1">
    <property type="nucleotide sequence ID" value="NZ_JANARS010000013.1"/>
</dbReference>
<dbReference type="Gene3D" id="1.10.357.10">
    <property type="entry name" value="Tetracycline Repressor, domain 2"/>
    <property type="match status" value="1"/>
</dbReference>
<evidence type="ECO:0000259" key="3">
    <source>
        <dbReference type="PROSITE" id="PS50977"/>
    </source>
</evidence>
<proteinExistence type="predicted"/>
<dbReference type="InterPro" id="IPR050109">
    <property type="entry name" value="HTH-type_TetR-like_transc_reg"/>
</dbReference>
<keyword evidence="1 2" id="KW-0238">DNA-binding</keyword>
<evidence type="ECO:0000256" key="2">
    <source>
        <dbReference type="PROSITE-ProRule" id="PRU00335"/>
    </source>
</evidence>
<dbReference type="EMBL" id="JANARS010000013">
    <property type="protein sequence ID" value="MCP3424302.1"/>
    <property type="molecule type" value="Genomic_DNA"/>
</dbReference>
<dbReference type="Pfam" id="PF00440">
    <property type="entry name" value="TetR_N"/>
    <property type="match status" value="1"/>
</dbReference>
<feature type="DNA-binding region" description="H-T-H motif" evidence="2">
    <location>
        <begin position="29"/>
        <end position="48"/>
    </location>
</feature>
<dbReference type="Proteomes" id="UP001204524">
    <property type="component" value="Unassembled WGS sequence"/>
</dbReference>
<dbReference type="PANTHER" id="PTHR30055">
    <property type="entry name" value="HTH-TYPE TRANSCRIPTIONAL REGULATOR RUTR"/>
    <property type="match status" value="1"/>
</dbReference>
<sequence length="197" mass="21157">MAEAAPTTRDKILIAAATMLGEDPTARLSVRAVAARAGVSVGSLRHFFPTQRELIDTVVAGLHALDVPDDPMDDVASSPSDRLVRCLQAVLAEVGAGEQARDYVSSLHRAYVASPPDPESEHTFHALERLAVQRLVRWLTALREEGALATGDVEQQARFLLTVVNGLALERALPGAQARLTYELDTLRIAVSAVTVD</sequence>
<gene>
    <name evidence="4" type="ORF">NCI01_21080</name>
</gene>
<keyword evidence="5" id="KW-1185">Reference proteome</keyword>